<organism evidence="7 8">
    <name type="scientific">Catenibacillus scindens</name>
    <dbReference type="NCBI Taxonomy" id="673271"/>
    <lineage>
        <taxon>Bacteria</taxon>
        <taxon>Bacillati</taxon>
        <taxon>Bacillota</taxon>
        <taxon>Clostridia</taxon>
        <taxon>Lachnospirales</taxon>
        <taxon>Lachnospiraceae</taxon>
        <taxon>Catenibacillus</taxon>
    </lineage>
</organism>
<comment type="similarity">
    <text evidence="5">Belongs to the DAPG/phloretin hydrolase family.</text>
</comment>
<dbReference type="Proteomes" id="UP000543642">
    <property type="component" value="Unassembled WGS sequence"/>
</dbReference>
<dbReference type="AlphaFoldDB" id="A0A7W8HAP1"/>
<evidence type="ECO:0000256" key="1">
    <source>
        <dbReference type="ARBA" id="ARBA00001947"/>
    </source>
</evidence>
<keyword evidence="4" id="KW-0862">Zinc</keyword>
<evidence type="ECO:0000256" key="4">
    <source>
        <dbReference type="ARBA" id="ARBA00022833"/>
    </source>
</evidence>
<reference evidence="7 8" key="1">
    <citation type="submission" date="2020-08" db="EMBL/GenBank/DDBJ databases">
        <title>Genomic Encyclopedia of Type Strains, Phase IV (KMG-IV): sequencing the most valuable type-strain genomes for metagenomic binning, comparative biology and taxonomic classification.</title>
        <authorList>
            <person name="Goeker M."/>
        </authorList>
    </citation>
    <scope>NUCLEOTIDE SEQUENCE [LARGE SCALE GENOMIC DNA]</scope>
    <source>
        <strain evidence="7 8">DSM 106146</strain>
    </source>
</reference>
<dbReference type="Pfam" id="PF18089">
    <property type="entry name" value="DAPG_hydrolase"/>
    <property type="match status" value="1"/>
</dbReference>
<keyword evidence="2" id="KW-0479">Metal-binding</keyword>
<evidence type="ECO:0000313" key="8">
    <source>
        <dbReference type="Proteomes" id="UP000543642"/>
    </source>
</evidence>
<proteinExistence type="inferred from homology"/>
<comment type="cofactor">
    <cofactor evidence="1">
        <name>Zn(2+)</name>
        <dbReference type="ChEBI" id="CHEBI:29105"/>
    </cofactor>
</comment>
<dbReference type="GO" id="GO:0046872">
    <property type="term" value="F:metal ion binding"/>
    <property type="evidence" value="ECO:0007669"/>
    <property type="project" value="UniProtKB-KW"/>
</dbReference>
<accession>A0A7W8HAP1</accession>
<evidence type="ECO:0000256" key="3">
    <source>
        <dbReference type="ARBA" id="ARBA00022801"/>
    </source>
</evidence>
<evidence type="ECO:0000256" key="2">
    <source>
        <dbReference type="ARBA" id="ARBA00022723"/>
    </source>
</evidence>
<feature type="domain" description="DAPG hydrolase PhiG" evidence="6">
    <location>
        <begin position="49"/>
        <end position="268"/>
    </location>
</feature>
<evidence type="ECO:0000256" key="5">
    <source>
        <dbReference type="ARBA" id="ARBA00023459"/>
    </source>
</evidence>
<name>A0A7W8HAP1_9FIRM</name>
<dbReference type="GO" id="GO:0016787">
    <property type="term" value="F:hydrolase activity"/>
    <property type="evidence" value="ECO:0007669"/>
    <property type="project" value="UniProtKB-KW"/>
</dbReference>
<keyword evidence="8" id="KW-1185">Reference proteome</keyword>
<dbReference type="EMBL" id="JACHFW010000004">
    <property type="protein sequence ID" value="MBB5264245.1"/>
    <property type="molecule type" value="Genomic_DNA"/>
</dbReference>
<protein>
    <recommendedName>
        <fullName evidence="6">DAPG hydrolase PhiG domain-containing protein</fullName>
    </recommendedName>
</protein>
<evidence type="ECO:0000313" key="7">
    <source>
        <dbReference type="EMBL" id="MBB5264245.1"/>
    </source>
</evidence>
<comment type="caution">
    <text evidence="7">The sequence shown here is derived from an EMBL/GenBank/DDBJ whole genome shotgun (WGS) entry which is preliminary data.</text>
</comment>
<evidence type="ECO:0000259" key="6">
    <source>
        <dbReference type="Pfam" id="PF18089"/>
    </source>
</evidence>
<dbReference type="InterPro" id="IPR041526">
    <property type="entry name" value="DAPG_hydrolase"/>
</dbReference>
<gene>
    <name evidence="7" type="ORF">HNP82_001356</name>
</gene>
<dbReference type="RefSeq" id="WP_183772763.1">
    <property type="nucleotide sequence ID" value="NZ_CAWVEG010000224.1"/>
</dbReference>
<sequence length="275" mass="31788">MTSPKKVPLKEGAQKRSYYKYYLREMTPIPEEKQEFLKNPKGKAEDALKIEDRNKLFDPGYLSDEKGYFMLENGTGVVSNNTFFKDCKGSMLQWWFAWHGLDPLRYAIWDPYDHYDLEINDEARQKMLDPNVSIADKCYDVDHLVTESLVMGTEPMKLLIQFKNPKYMGYDTTKIFTDACSFLVCSNVLILLEDGTKIPVVMTHMARDVEGGCELRSRFWMGYQIFDGEAKKMIPDTMVFPEEVVAQLLGHNFAEFTNLAAILPSVYAEEKDNWA</sequence>
<keyword evidence="3" id="KW-0378">Hydrolase</keyword>